<reference evidence="1" key="2">
    <citation type="submission" date="2020-05" db="EMBL/GenBank/DDBJ databases">
        <authorList>
            <person name="Kim H.-S."/>
            <person name="Proctor R.H."/>
            <person name="Brown D.W."/>
        </authorList>
    </citation>
    <scope>NUCLEOTIDE SEQUENCE</scope>
    <source>
        <strain evidence="1">NRRL 45417</strain>
    </source>
</reference>
<keyword evidence="2" id="KW-1185">Reference proteome</keyword>
<name>A0A8H4TEE8_9HYPO</name>
<evidence type="ECO:0000313" key="2">
    <source>
        <dbReference type="Proteomes" id="UP000604273"/>
    </source>
</evidence>
<sequence>MIFTISWTNEGDDFVFQNEKDAKFWERAVRLCRTIVPLQKRIITELEGSAFRDTLGISEQEWSETWRAAVLAPVPQNTPQNQPPVSTTTVVQESARIRRSVARFGSRFSIRVRFPKFSRKKKGRNEEVANEATPAA</sequence>
<evidence type="ECO:0000313" key="1">
    <source>
        <dbReference type="EMBL" id="KAF4956458.1"/>
    </source>
</evidence>
<gene>
    <name evidence="1" type="ORF">FGADI_3816</name>
</gene>
<reference evidence="1" key="1">
    <citation type="journal article" date="2020" name="BMC Genomics">
        <title>Correction to: Identification and distribution of gene clusters required for synthesis of sphingolipid metabolism inhibitors in diverse species of the filamentous fungus Fusarium.</title>
        <authorList>
            <person name="Kim H.S."/>
            <person name="Lohmar J.M."/>
            <person name="Busman M."/>
            <person name="Brown D.W."/>
            <person name="Naumann T.A."/>
            <person name="Divon H.H."/>
            <person name="Lysoe E."/>
            <person name="Uhlig S."/>
            <person name="Proctor R.H."/>
        </authorList>
    </citation>
    <scope>NUCLEOTIDE SEQUENCE</scope>
    <source>
        <strain evidence="1">NRRL 45417</strain>
    </source>
</reference>
<dbReference type="AlphaFoldDB" id="A0A8H4TEE8"/>
<organism evidence="1 2">
    <name type="scientific">Fusarium gaditjirri</name>
    <dbReference type="NCBI Taxonomy" id="282569"/>
    <lineage>
        <taxon>Eukaryota</taxon>
        <taxon>Fungi</taxon>
        <taxon>Dikarya</taxon>
        <taxon>Ascomycota</taxon>
        <taxon>Pezizomycotina</taxon>
        <taxon>Sordariomycetes</taxon>
        <taxon>Hypocreomycetidae</taxon>
        <taxon>Hypocreales</taxon>
        <taxon>Nectriaceae</taxon>
        <taxon>Fusarium</taxon>
        <taxon>Fusarium nisikadoi species complex</taxon>
    </lineage>
</organism>
<dbReference type="Proteomes" id="UP000604273">
    <property type="component" value="Unassembled WGS sequence"/>
</dbReference>
<dbReference type="OrthoDB" id="5015552at2759"/>
<proteinExistence type="predicted"/>
<dbReference type="EMBL" id="JABFAI010000085">
    <property type="protein sequence ID" value="KAF4956458.1"/>
    <property type="molecule type" value="Genomic_DNA"/>
</dbReference>
<comment type="caution">
    <text evidence="1">The sequence shown here is derived from an EMBL/GenBank/DDBJ whole genome shotgun (WGS) entry which is preliminary data.</text>
</comment>
<accession>A0A8H4TEE8</accession>
<protein>
    <submittedName>
        <fullName evidence="1">Uncharacterized protein</fullName>
    </submittedName>
</protein>